<name>A0A7X3MSR2_9HYPH</name>
<dbReference type="RefSeq" id="WP_160885043.1">
    <property type="nucleotide sequence ID" value="NZ_WURB01000008.1"/>
</dbReference>
<protein>
    <submittedName>
        <fullName evidence="1">Uncharacterized protein</fullName>
    </submittedName>
</protein>
<keyword evidence="2" id="KW-1185">Reference proteome</keyword>
<proteinExistence type="predicted"/>
<dbReference type="NCBIfam" id="TIGR01560">
    <property type="entry name" value="put_DNA_pack"/>
    <property type="match status" value="1"/>
</dbReference>
<dbReference type="EMBL" id="WURB01000008">
    <property type="protein sequence ID" value="MXQ12466.1"/>
    <property type="molecule type" value="Genomic_DNA"/>
</dbReference>
<dbReference type="InterPro" id="IPR006450">
    <property type="entry name" value="Phage_HK97_gp6-like"/>
</dbReference>
<reference evidence="1 2" key="1">
    <citation type="submission" date="2019-12" db="EMBL/GenBank/DDBJ databases">
        <authorList>
            <person name="Yuan C.-G."/>
        </authorList>
    </citation>
    <scope>NUCLEOTIDE SEQUENCE [LARGE SCALE GENOMIC DNA]</scope>
    <source>
        <strain evidence="1 2">KCTC 23863</strain>
    </source>
</reference>
<evidence type="ECO:0000313" key="1">
    <source>
        <dbReference type="EMBL" id="MXQ12466.1"/>
    </source>
</evidence>
<dbReference type="AlphaFoldDB" id="A0A7X3MSR2"/>
<reference evidence="1 2" key="2">
    <citation type="submission" date="2020-01" db="EMBL/GenBank/DDBJ databases">
        <title>Microvirga sp. nov., an arsenate reduction bacterium isolated from Tibet hotspring sediments.</title>
        <authorList>
            <person name="Xian W.-D."/>
            <person name="Li W.-J."/>
        </authorList>
    </citation>
    <scope>NUCLEOTIDE SEQUENCE [LARGE SCALE GENOMIC DNA]</scope>
    <source>
        <strain evidence="1 2">KCTC 23863</strain>
    </source>
</reference>
<dbReference type="Proteomes" id="UP000436483">
    <property type="component" value="Unassembled WGS sequence"/>
</dbReference>
<sequence>MAAELIVPLNEAKEHLRPDHPDDDAYLTTLIGAATAATHRHPLC</sequence>
<gene>
    <name evidence="1" type="ORF">GR328_13550</name>
</gene>
<comment type="caution">
    <text evidence="1">The sequence shown here is derived from an EMBL/GenBank/DDBJ whole genome shotgun (WGS) entry which is preliminary data.</text>
</comment>
<dbReference type="Gene3D" id="1.10.3230.30">
    <property type="entry name" value="Phage gp6-like head-tail connector protein"/>
    <property type="match status" value="1"/>
</dbReference>
<dbReference type="CDD" id="cd08054">
    <property type="entry name" value="gp6"/>
    <property type="match status" value="1"/>
</dbReference>
<evidence type="ECO:0000313" key="2">
    <source>
        <dbReference type="Proteomes" id="UP000436483"/>
    </source>
</evidence>
<accession>A0A7X3MSR2</accession>
<organism evidence="1 2">
    <name type="scientific">Microvirga makkahensis</name>
    <dbReference type="NCBI Taxonomy" id="1128670"/>
    <lineage>
        <taxon>Bacteria</taxon>
        <taxon>Pseudomonadati</taxon>
        <taxon>Pseudomonadota</taxon>
        <taxon>Alphaproteobacteria</taxon>
        <taxon>Hyphomicrobiales</taxon>
        <taxon>Methylobacteriaceae</taxon>
        <taxon>Microvirga</taxon>
    </lineage>
</organism>